<evidence type="ECO:0000313" key="3">
    <source>
        <dbReference type="Proteomes" id="UP000316921"/>
    </source>
</evidence>
<dbReference type="EMBL" id="CP036287">
    <property type="protein sequence ID" value="QDU65666.1"/>
    <property type="molecule type" value="Genomic_DNA"/>
</dbReference>
<feature type="compositionally biased region" description="Basic and acidic residues" evidence="1">
    <location>
        <begin position="61"/>
        <end position="74"/>
    </location>
</feature>
<accession>A0A518BFC4</accession>
<gene>
    <name evidence="2" type="ORF">Pla133_07310</name>
</gene>
<feature type="region of interest" description="Disordered" evidence="1">
    <location>
        <begin position="28"/>
        <end position="90"/>
    </location>
</feature>
<protein>
    <submittedName>
        <fullName evidence="2">Uncharacterized protein</fullName>
    </submittedName>
</protein>
<dbReference type="AlphaFoldDB" id="A0A518BFC4"/>
<dbReference type="RefSeq" id="WP_145062492.1">
    <property type="nucleotide sequence ID" value="NZ_CP036287.1"/>
</dbReference>
<keyword evidence="3" id="KW-1185">Reference proteome</keyword>
<sequence>MGSRPLGVVAAILAVSLAVFLVGAPRGGEGRAADPTVVDTPRSEMEPASLTQAPNPGTDPATRRELTESDRSESDVAQSSEGRGAGAVAREPTGRSCVLVRLLDRASRPHMIESVEVEAFAIAVHPARPIARATGTDTQDLTFDYLPLGEYEFRTTAPGYRSLPFTAAIEADPDGAGPPAAIDVYLWPSNELPVVVRTLHGQSLAGFAAALGCAPHQLWSGVFDIRLSLDGAARDDSLGHFEPAPGHKRWNYFGDAIGTLVLERDPPLWAELLCSGEVVAERPVSAGDEALRFDLDEGAATATFARLTLQAVDCFDGGPIEGADVTLEAEGSTYRRGEHQGLATGPDGRVVLERIVPSRYELTVETEAGLHQRWIDFASGQDVDLGPIELGCGGEPLTIRVVGGPPEWSHAFVELAPFDDTKPLQDVYPGNLHRGIGPGEDYLLPMPEQRSILRVQIPGGIGSQRPLALGGQVSAMGPSMSRSVVIDPALRPVGAIELTLEPVVDVDLLLAVDGIGEVRILDENGLWLGRAQCRGPRNGVDRWNIDVTRGTYTLVALDGSGAERLRRRATFDGQGPIELP</sequence>
<proteinExistence type="predicted"/>
<reference evidence="2 3" key="1">
    <citation type="submission" date="2019-02" db="EMBL/GenBank/DDBJ databases">
        <title>Deep-cultivation of Planctomycetes and their phenomic and genomic characterization uncovers novel biology.</title>
        <authorList>
            <person name="Wiegand S."/>
            <person name="Jogler M."/>
            <person name="Boedeker C."/>
            <person name="Pinto D."/>
            <person name="Vollmers J."/>
            <person name="Rivas-Marin E."/>
            <person name="Kohn T."/>
            <person name="Peeters S.H."/>
            <person name="Heuer A."/>
            <person name="Rast P."/>
            <person name="Oberbeckmann S."/>
            <person name="Bunk B."/>
            <person name="Jeske O."/>
            <person name="Meyerdierks A."/>
            <person name="Storesund J.E."/>
            <person name="Kallscheuer N."/>
            <person name="Luecker S."/>
            <person name="Lage O.M."/>
            <person name="Pohl T."/>
            <person name="Merkel B.J."/>
            <person name="Hornburger P."/>
            <person name="Mueller R.-W."/>
            <person name="Bruemmer F."/>
            <person name="Labrenz M."/>
            <person name="Spormann A.M."/>
            <person name="Op den Camp H."/>
            <person name="Overmann J."/>
            <person name="Amann R."/>
            <person name="Jetten M.S.M."/>
            <person name="Mascher T."/>
            <person name="Medema M.H."/>
            <person name="Devos D.P."/>
            <person name="Kaster A.-K."/>
            <person name="Ovreas L."/>
            <person name="Rohde M."/>
            <person name="Galperin M.Y."/>
            <person name="Jogler C."/>
        </authorList>
    </citation>
    <scope>NUCLEOTIDE SEQUENCE [LARGE SCALE GENOMIC DNA]</scope>
    <source>
        <strain evidence="2 3">Pla133</strain>
    </source>
</reference>
<evidence type="ECO:0000256" key="1">
    <source>
        <dbReference type="SAM" id="MobiDB-lite"/>
    </source>
</evidence>
<dbReference type="KEGG" id="pbap:Pla133_07310"/>
<evidence type="ECO:0000313" key="2">
    <source>
        <dbReference type="EMBL" id="QDU65666.1"/>
    </source>
</evidence>
<organism evidence="2 3">
    <name type="scientific">Engelhardtia mirabilis</name>
    <dbReference type="NCBI Taxonomy" id="2528011"/>
    <lineage>
        <taxon>Bacteria</taxon>
        <taxon>Pseudomonadati</taxon>
        <taxon>Planctomycetota</taxon>
        <taxon>Planctomycetia</taxon>
        <taxon>Planctomycetia incertae sedis</taxon>
        <taxon>Engelhardtia</taxon>
    </lineage>
</organism>
<dbReference type="Proteomes" id="UP000316921">
    <property type="component" value="Chromosome"/>
</dbReference>
<name>A0A518BFC4_9BACT</name>